<dbReference type="NCBIfam" id="TIGR04183">
    <property type="entry name" value="Por_Secre_tail"/>
    <property type="match status" value="1"/>
</dbReference>
<proteinExistence type="predicted"/>
<gene>
    <name evidence="6" type="ORF">B0A73_14740</name>
</gene>
<protein>
    <submittedName>
        <fullName evidence="6">T9SS C-terminal target domain-containing protein</fullName>
    </submittedName>
</protein>
<dbReference type="InterPro" id="IPR032675">
    <property type="entry name" value="LRR_dom_sf"/>
</dbReference>
<dbReference type="Gene3D" id="3.80.10.10">
    <property type="entry name" value="Ribonuclease Inhibitor"/>
    <property type="match status" value="2"/>
</dbReference>
<dbReference type="Pfam" id="PF18962">
    <property type="entry name" value="Por_Secre_tail"/>
    <property type="match status" value="1"/>
</dbReference>
<dbReference type="SUPFAM" id="SSF52058">
    <property type="entry name" value="L domain-like"/>
    <property type="match status" value="2"/>
</dbReference>
<evidence type="ECO:0000256" key="4">
    <source>
        <dbReference type="SAM" id="SignalP"/>
    </source>
</evidence>
<evidence type="ECO:0000313" key="7">
    <source>
        <dbReference type="Proteomes" id="UP000198302"/>
    </source>
</evidence>
<keyword evidence="3" id="KW-0677">Repeat</keyword>
<dbReference type="InterPro" id="IPR026444">
    <property type="entry name" value="Secre_tail"/>
</dbReference>
<dbReference type="EMBL" id="MUGX01000018">
    <property type="protein sequence ID" value="OXA86112.1"/>
    <property type="molecule type" value="Genomic_DNA"/>
</dbReference>
<reference evidence="6 7" key="1">
    <citation type="submission" date="2016-11" db="EMBL/GenBank/DDBJ databases">
        <title>Whole genomes of Flavobacteriaceae.</title>
        <authorList>
            <person name="Stine C."/>
            <person name="Li C."/>
            <person name="Tadesse D."/>
        </authorList>
    </citation>
    <scope>NUCLEOTIDE SEQUENCE [LARGE SCALE GENOMIC DNA]</scope>
    <source>
        <strain evidence="6 7">ATCC 51468</strain>
    </source>
</reference>
<feature type="chain" id="PRO_5045972397" evidence="4">
    <location>
        <begin position="19"/>
        <end position="645"/>
    </location>
</feature>
<dbReference type="RefSeq" id="WP_052480100.1">
    <property type="nucleotide sequence ID" value="NZ_JPRK01000005.1"/>
</dbReference>
<comment type="caution">
    <text evidence="6">The sequence shown here is derived from an EMBL/GenBank/DDBJ whole genome shotgun (WGS) entry which is preliminary data.</text>
</comment>
<accession>A0ABX4C295</accession>
<dbReference type="InterPro" id="IPR052574">
    <property type="entry name" value="CDIRP"/>
</dbReference>
<keyword evidence="2 4" id="KW-0732">Signal</keyword>
<evidence type="ECO:0000256" key="2">
    <source>
        <dbReference type="ARBA" id="ARBA00022729"/>
    </source>
</evidence>
<keyword evidence="1" id="KW-0433">Leucine-rich repeat</keyword>
<name>A0ABX4C295_9FLAO</name>
<sequence>MKTKLLLLLLLANFSIYAQYTKIPDLNFEKRLIALKIDSGTPDGQVLTTSVSGLTSLDVSDSSISDLTGIQAFKDLETLQCYSNQLTTVDLTENINLSTLNCSKNLLTSLSLGLNINLKYLIASDNKLTTLSLLRNTLLRQLQVNNNLLTTLTIYNSTLLEELSCDKNSLTTLNVNSNTALKTLSFTQNQIVTISFAQNLLLKDLTCWGNKLTALDVSKNTALVSLYCDSNKIAKLDLSANINLVDFTCSSNSLTELNLKNGNNTKINKNQLDLRNNPSLSCIQVDNAQYSNTNWLSVVKDPIANYNVDCTVYTLIPDINFENKLIALKYDTAPADGRVVTSKISGLTSLNVENSAISDLTGIQDFKSLKILDCRQNNLISFDISQNVLLESINCTYNKMTSINVTKNINLIDLYCSNNKLITVNTSSNPALKSLVCFDNAITTLDVTNNPVLRTLSCATNNIQVLDLNNNPKLGMFSARLNAIKKLDLSKCPELYQADCRANSLTEVNLKNGSNTLITTSNFDLGANNGLKCIQVDDVNYANTNWGTKKDASASFSTSCSLGIENSVFDKVVMHPNPTKGEVNINNIALEKATVYNSLGQLVKSFVFDSGDTNNTINLSGLPKGIYYVYLINEDAASAKKVIVE</sequence>
<evidence type="ECO:0000256" key="3">
    <source>
        <dbReference type="ARBA" id="ARBA00022737"/>
    </source>
</evidence>
<organism evidence="6 7">
    <name type="scientific">Flavobacterium hibernum</name>
    <dbReference type="NCBI Taxonomy" id="37752"/>
    <lineage>
        <taxon>Bacteria</taxon>
        <taxon>Pseudomonadati</taxon>
        <taxon>Bacteroidota</taxon>
        <taxon>Flavobacteriia</taxon>
        <taxon>Flavobacteriales</taxon>
        <taxon>Flavobacteriaceae</taxon>
        <taxon>Flavobacterium</taxon>
    </lineage>
</organism>
<evidence type="ECO:0000313" key="6">
    <source>
        <dbReference type="EMBL" id="OXA86112.1"/>
    </source>
</evidence>
<evidence type="ECO:0000256" key="1">
    <source>
        <dbReference type="ARBA" id="ARBA00022614"/>
    </source>
</evidence>
<feature type="domain" description="Secretion system C-terminal sorting" evidence="5">
    <location>
        <begin position="575"/>
        <end position="644"/>
    </location>
</feature>
<evidence type="ECO:0000259" key="5">
    <source>
        <dbReference type="Pfam" id="PF18962"/>
    </source>
</evidence>
<feature type="signal peptide" evidence="4">
    <location>
        <begin position="1"/>
        <end position="18"/>
    </location>
</feature>
<dbReference type="Proteomes" id="UP000198302">
    <property type="component" value="Unassembled WGS sequence"/>
</dbReference>
<keyword evidence="7" id="KW-1185">Reference proteome</keyword>
<dbReference type="PANTHER" id="PTHR47566">
    <property type="match status" value="1"/>
</dbReference>
<dbReference type="PANTHER" id="PTHR47566:SF1">
    <property type="entry name" value="PROTEIN NUD1"/>
    <property type="match status" value="1"/>
</dbReference>